<dbReference type="Pfam" id="PF01381">
    <property type="entry name" value="HTH_3"/>
    <property type="match status" value="1"/>
</dbReference>
<dbReference type="STRING" id="36805.BOH66_15345"/>
<dbReference type="InterPro" id="IPR013430">
    <property type="entry name" value="Toxin_antidote_HigA"/>
</dbReference>
<dbReference type="AlphaFoldDB" id="A0A1P8UCS0"/>
<dbReference type="EMBL" id="CP018762">
    <property type="protein sequence ID" value="APZ35946.1"/>
    <property type="molecule type" value="Genomic_DNA"/>
</dbReference>
<dbReference type="PANTHER" id="PTHR36924:SF1">
    <property type="entry name" value="ANTITOXIN HIGA-1"/>
    <property type="match status" value="1"/>
</dbReference>
<keyword evidence="4" id="KW-1185">Reference proteome</keyword>
<accession>A0A1P8UCS0</accession>
<proteinExistence type="predicted"/>
<evidence type="ECO:0000256" key="1">
    <source>
        <dbReference type="ARBA" id="ARBA00023125"/>
    </source>
</evidence>
<evidence type="ECO:0000313" key="4">
    <source>
        <dbReference type="Proteomes" id="UP000187185"/>
    </source>
</evidence>
<reference evidence="3 4" key="1">
    <citation type="submission" date="2016-12" db="EMBL/GenBank/DDBJ databases">
        <title>Complete genome sequence of Microbacterium aurum KACC 15219.</title>
        <authorList>
            <person name="Jung Y."/>
            <person name="Shin J.-H."/>
            <person name="Lee Y.-J."/>
            <person name="Yi H."/>
            <person name="Bahn Y.-S."/>
            <person name="Kim J.F."/>
            <person name="Lee D.-W."/>
        </authorList>
    </citation>
    <scope>NUCLEOTIDE SEQUENCE [LARGE SCALE GENOMIC DNA]</scope>
    <source>
        <strain evidence="3 4">KACC 15219</strain>
    </source>
</reference>
<gene>
    <name evidence="3" type="ORF">BOH66_15345</name>
</gene>
<dbReference type="PROSITE" id="PS50943">
    <property type="entry name" value="HTH_CROC1"/>
    <property type="match status" value="1"/>
</dbReference>
<dbReference type="InterPro" id="IPR001387">
    <property type="entry name" value="Cro/C1-type_HTH"/>
</dbReference>
<sequence length="99" mass="10605">MNEELTMMNNPPHPGEIIGKDVLGELGLTVAEAAARLGVSRVTLSRVIHGHAGVSPNLAIRLERAGVGTARAWMAMQTSYDLARELDDKPHDVQPLVVA</sequence>
<dbReference type="NCBIfam" id="TIGR02607">
    <property type="entry name" value="antidote_HigA"/>
    <property type="match status" value="1"/>
</dbReference>
<dbReference type="PANTHER" id="PTHR36924">
    <property type="entry name" value="ANTITOXIN HIGA-1"/>
    <property type="match status" value="1"/>
</dbReference>
<organism evidence="3 4">
    <name type="scientific">Microbacterium aurum</name>
    <dbReference type="NCBI Taxonomy" id="36805"/>
    <lineage>
        <taxon>Bacteria</taxon>
        <taxon>Bacillati</taxon>
        <taxon>Actinomycetota</taxon>
        <taxon>Actinomycetes</taxon>
        <taxon>Micrococcales</taxon>
        <taxon>Microbacteriaceae</taxon>
        <taxon>Microbacterium</taxon>
    </lineage>
</organism>
<dbReference type="SUPFAM" id="SSF47413">
    <property type="entry name" value="lambda repressor-like DNA-binding domains"/>
    <property type="match status" value="1"/>
</dbReference>
<dbReference type="InterPro" id="IPR010982">
    <property type="entry name" value="Lambda_DNA-bd_dom_sf"/>
</dbReference>
<name>A0A1P8UCS0_9MICO</name>
<dbReference type="CDD" id="cd00093">
    <property type="entry name" value="HTH_XRE"/>
    <property type="match status" value="1"/>
</dbReference>
<evidence type="ECO:0000259" key="2">
    <source>
        <dbReference type="PROSITE" id="PS50943"/>
    </source>
</evidence>
<dbReference type="GO" id="GO:0003677">
    <property type="term" value="F:DNA binding"/>
    <property type="evidence" value="ECO:0007669"/>
    <property type="project" value="UniProtKB-KW"/>
</dbReference>
<keyword evidence="1" id="KW-0238">DNA-binding</keyword>
<feature type="domain" description="HTH cro/C1-type" evidence="2">
    <location>
        <begin position="25"/>
        <end position="65"/>
    </location>
</feature>
<dbReference type="Gene3D" id="1.10.260.40">
    <property type="entry name" value="lambda repressor-like DNA-binding domains"/>
    <property type="match status" value="1"/>
</dbReference>
<dbReference type="Proteomes" id="UP000187185">
    <property type="component" value="Chromosome"/>
</dbReference>
<dbReference type="KEGG" id="maur:BOH66_15345"/>
<evidence type="ECO:0000313" key="3">
    <source>
        <dbReference type="EMBL" id="APZ35946.1"/>
    </source>
</evidence>
<protein>
    <submittedName>
        <fullName evidence="3">Addiction module antidote protein, HigA family</fullName>
    </submittedName>
</protein>